<dbReference type="EMBL" id="JBHRTR010000034">
    <property type="protein sequence ID" value="MFC3229811.1"/>
    <property type="molecule type" value="Genomic_DNA"/>
</dbReference>
<proteinExistence type="predicted"/>
<protein>
    <submittedName>
        <fullName evidence="4">TetR-like C-terminal domain-containing protein</fullName>
    </submittedName>
</protein>
<dbReference type="RefSeq" id="WP_379904365.1">
    <property type="nucleotide sequence ID" value="NZ_JBHRTR010000034.1"/>
</dbReference>
<evidence type="ECO:0000313" key="5">
    <source>
        <dbReference type="Proteomes" id="UP001595528"/>
    </source>
</evidence>
<sequence>MSAAADRKSADPRFLRSLEALLAAVTALADSEPLAGISITRVVETAGVTRPTFYQHFASVAEAAQQAALARLSAAYPPLDPALLDPAPADGPLTEDEIQRRIERHALPVLQHLLAHRPFYLRVLDGAGTAQFFDELVAFLSARLLPGAFEAAVRRSGATTADMLTIQASGIMWLVIRWLRSEAGGEAPEAMAGRLARAVTAMLLPPRTPDAY</sequence>
<reference evidence="5" key="1">
    <citation type="journal article" date="2019" name="Int. J. Syst. Evol. Microbiol.">
        <title>The Global Catalogue of Microorganisms (GCM) 10K type strain sequencing project: providing services to taxonomists for standard genome sequencing and annotation.</title>
        <authorList>
            <consortium name="The Broad Institute Genomics Platform"/>
            <consortium name="The Broad Institute Genome Sequencing Center for Infectious Disease"/>
            <person name="Wu L."/>
            <person name="Ma J."/>
        </authorList>
    </citation>
    <scope>NUCLEOTIDE SEQUENCE [LARGE SCALE GENOMIC DNA]</scope>
    <source>
        <strain evidence="5">KCTC 42964</strain>
    </source>
</reference>
<keyword evidence="5" id="KW-1185">Reference proteome</keyword>
<comment type="caution">
    <text evidence="4">The sequence shown here is derived from an EMBL/GenBank/DDBJ whole genome shotgun (WGS) entry which is preliminary data.</text>
</comment>
<dbReference type="InterPro" id="IPR009057">
    <property type="entry name" value="Homeodomain-like_sf"/>
</dbReference>
<dbReference type="SUPFAM" id="SSF46689">
    <property type="entry name" value="Homeodomain-like"/>
    <property type="match status" value="1"/>
</dbReference>
<feature type="domain" description="HTH tetR-type" evidence="3">
    <location>
        <begin position="15"/>
        <end position="75"/>
    </location>
</feature>
<organism evidence="4 5">
    <name type="scientific">Marinibaculum pumilum</name>
    <dbReference type="NCBI Taxonomy" id="1766165"/>
    <lineage>
        <taxon>Bacteria</taxon>
        <taxon>Pseudomonadati</taxon>
        <taxon>Pseudomonadota</taxon>
        <taxon>Alphaproteobacteria</taxon>
        <taxon>Rhodospirillales</taxon>
        <taxon>Rhodospirillaceae</taxon>
        <taxon>Marinibaculum</taxon>
    </lineage>
</organism>
<evidence type="ECO:0000313" key="4">
    <source>
        <dbReference type="EMBL" id="MFC3229811.1"/>
    </source>
</evidence>
<dbReference type="Gene3D" id="1.10.357.10">
    <property type="entry name" value="Tetracycline Repressor, domain 2"/>
    <property type="match status" value="1"/>
</dbReference>
<accession>A0ABV7L555</accession>
<dbReference type="PROSITE" id="PS50977">
    <property type="entry name" value="HTH_TETR_2"/>
    <property type="match status" value="1"/>
</dbReference>
<gene>
    <name evidence="4" type="ORF">ACFOGJ_21355</name>
</gene>
<name>A0ABV7L555_9PROT</name>
<feature type="DNA-binding region" description="H-T-H motif" evidence="2">
    <location>
        <begin position="38"/>
        <end position="57"/>
    </location>
</feature>
<evidence type="ECO:0000256" key="2">
    <source>
        <dbReference type="PROSITE-ProRule" id="PRU00335"/>
    </source>
</evidence>
<dbReference type="InterPro" id="IPR001647">
    <property type="entry name" value="HTH_TetR"/>
</dbReference>
<dbReference type="Proteomes" id="UP001595528">
    <property type="component" value="Unassembled WGS sequence"/>
</dbReference>
<evidence type="ECO:0000256" key="1">
    <source>
        <dbReference type="ARBA" id="ARBA00023125"/>
    </source>
</evidence>
<keyword evidence="1 2" id="KW-0238">DNA-binding</keyword>
<evidence type="ECO:0000259" key="3">
    <source>
        <dbReference type="PROSITE" id="PS50977"/>
    </source>
</evidence>